<dbReference type="eggNOG" id="KOG2895">
    <property type="taxonomic scope" value="Eukaryota"/>
</dbReference>
<evidence type="ECO:0000256" key="13">
    <source>
        <dbReference type="SAM" id="MobiDB-lite"/>
    </source>
</evidence>
<evidence type="ECO:0000256" key="7">
    <source>
        <dbReference type="ARBA" id="ARBA00022989"/>
    </source>
</evidence>
<evidence type="ECO:0000256" key="1">
    <source>
        <dbReference type="ARBA" id="ARBA00004141"/>
    </source>
</evidence>
<evidence type="ECO:0000256" key="9">
    <source>
        <dbReference type="ARBA" id="ARBA00023136"/>
    </source>
</evidence>
<evidence type="ECO:0000256" key="12">
    <source>
        <dbReference type="ARBA" id="ARBA00023315"/>
    </source>
</evidence>
<dbReference type="HOGENOM" id="CLU_018994_1_2_1"/>
<gene>
    <name evidence="15" type="ORF">SOCG_00167</name>
</gene>
<feature type="transmembrane region" description="Helical" evidence="14">
    <location>
        <begin position="261"/>
        <end position="282"/>
    </location>
</feature>
<keyword evidence="12" id="KW-0012">Acyltransferase</keyword>
<evidence type="ECO:0000256" key="4">
    <source>
        <dbReference type="ARBA" id="ARBA00022516"/>
    </source>
</evidence>
<feature type="transmembrane region" description="Helical" evidence="14">
    <location>
        <begin position="190"/>
        <end position="209"/>
    </location>
</feature>
<reference evidence="15 16" key="1">
    <citation type="journal article" date="2011" name="Science">
        <title>Comparative functional genomics of the fission yeasts.</title>
        <authorList>
            <person name="Rhind N."/>
            <person name="Chen Z."/>
            <person name="Yassour M."/>
            <person name="Thompson D.A."/>
            <person name="Haas B.J."/>
            <person name="Habib N."/>
            <person name="Wapinski I."/>
            <person name="Roy S."/>
            <person name="Lin M.F."/>
            <person name="Heiman D.I."/>
            <person name="Young S.K."/>
            <person name="Furuya K."/>
            <person name="Guo Y."/>
            <person name="Pidoux A."/>
            <person name="Chen H.M."/>
            <person name="Robbertse B."/>
            <person name="Goldberg J.M."/>
            <person name="Aoki K."/>
            <person name="Bayne E.H."/>
            <person name="Berlin A.M."/>
            <person name="Desjardins C.A."/>
            <person name="Dobbs E."/>
            <person name="Dukaj L."/>
            <person name="Fan L."/>
            <person name="FitzGerald M.G."/>
            <person name="French C."/>
            <person name="Gujja S."/>
            <person name="Hansen K."/>
            <person name="Keifenheim D."/>
            <person name="Levin J.Z."/>
            <person name="Mosher R.A."/>
            <person name="Mueller C.A."/>
            <person name="Pfiffner J."/>
            <person name="Priest M."/>
            <person name="Russ C."/>
            <person name="Smialowska A."/>
            <person name="Swoboda P."/>
            <person name="Sykes S.M."/>
            <person name="Vaughn M."/>
            <person name="Vengrova S."/>
            <person name="Yoder R."/>
            <person name="Zeng Q."/>
            <person name="Allshire R."/>
            <person name="Baulcombe D."/>
            <person name="Birren B.W."/>
            <person name="Brown W."/>
            <person name="Ekwall K."/>
            <person name="Kellis M."/>
            <person name="Leatherwood J."/>
            <person name="Levin H."/>
            <person name="Margalit H."/>
            <person name="Martienssen R."/>
            <person name="Nieduszynski C.A."/>
            <person name="Spatafora J.W."/>
            <person name="Friedman N."/>
            <person name="Dalgaard J.Z."/>
            <person name="Baumann P."/>
            <person name="Niki H."/>
            <person name="Regev A."/>
            <person name="Nusbaum C."/>
        </authorList>
    </citation>
    <scope>NUCLEOTIDE SEQUENCE [LARGE SCALE GENOMIC DNA]</scope>
    <source>
        <strain evidence="16">yFS286</strain>
    </source>
</reference>
<keyword evidence="11" id="KW-1208">Phospholipid metabolism</keyword>
<accession>S9PY80</accession>
<keyword evidence="8" id="KW-0443">Lipid metabolism</keyword>
<feature type="transmembrane region" description="Helical" evidence="14">
    <location>
        <begin position="325"/>
        <end position="346"/>
    </location>
</feature>
<evidence type="ECO:0000256" key="3">
    <source>
        <dbReference type="ARBA" id="ARBA00019082"/>
    </source>
</evidence>
<dbReference type="AlphaFoldDB" id="S9PY80"/>
<name>S9PY80_SCHOY</name>
<feature type="transmembrane region" description="Helical" evidence="14">
    <location>
        <begin position="115"/>
        <end position="133"/>
    </location>
</feature>
<keyword evidence="6 14" id="KW-0812">Transmembrane</keyword>
<sequence length="414" mass="48199">MNSDDSEFDSDAESGYSIFDENDGYALHGLDNSLGLSDLVDFPNILRVYSWIQNHYKKKKGQLRHGVNRQKHKLQPLHRQLNQESEKLKEKFGHSIDELQAKWNSGQMVRFRDKVSFLLGVSTSILTALLLGMAPEYIHIWYTIQLLIFLPLRYYTYHRKGYVYFIADFCYWGNIMLLAYIWVFPFSRRLFILSYSVSYGTLAWSVVAWRNSLLFHSLDKITSLFIHFFPPLVLHTLVHLVNPSHVQERFPAIPNVPNIYLGSSIKIASISYALWQIWYYFFIQVGKREEIQAGKPTSFTWMSKAYSKTILGKAINALPENLRPFAFMVLQYLYSITTMCPCSIWYNNKVYSTVFLVIIFGWSVWNGASYYIDVFGMRFQKELETLKLEIANDPSRSSPSSELDPENSKSSKVK</sequence>
<dbReference type="PANTHER" id="PTHR31201">
    <property type="entry name" value="OS01G0585100 PROTEIN"/>
    <property type="match status" value="1"/>
</dbReference>
<feature type="transmembrane region" description="Helical" evidence="14">
    <location>
        <begin position="139"/>
        <end position="155"/>
    </location>
</feature>
<dbReference type="OrthoDB" id="406287at2759"/>
<keyword evidence="10" id="KW-0594">Phospholipid biosynthesis</keyword>
<dbReference type="VEuPathDB" id="FungiDB:SOCG_00167"/>
<keyword evidence="7 14" id="KW-1133">Transmembrane helix</keyword>
<keyword evidence="16" id="KW-1185">Reference proteome</keyword>
<evidence type="ECO:0000313" key="16">
    <source>
        <dbReference type="Proteomes" id="UP000016088"/>
    </source>
</evidence>
<evidence type="ECO:0000313" key="15">
    <source>
        <dbReference type="EMBL" id="EPX72403.1"/>
    </source>
</evidence>
<evidence type="ECO:0000256" key="11">
    <source>
        <dbReference type="ARBA" id="ARBA00023264"/>
    </source>
</evidence>
<evidence type="ECO:0000256" key="8">
    <source>
        <dbReference type="ARBA" id="ARBA00023098"/>
    </source>
</evidence>
<dbReference type="InterPro" id="IPR021261">
    <property type="entry name" value="GPCAT"/>
</dbReference>
<dbReference type="Proteomes" id="UP000016088">
    <property type="component" value="Unassembled WGS sequence"/>
</dbReference>
<dbReference type="GO" id="GO:0016020">
    <property type="term" value="C:membrane"/>
    <property type="evidence" value="ECO:0007669"/>
    <property type="project" value="UniProtKB-SubCell"/>
</dbReference>
<evidence type="ECO:0000256" key="6">
    <source>
        <dbReference type="ARBA" id="ARBA00022692"/>
    </source>
</evidence>
<feature type="region of interest" description="Disordered" evidence="13">
    <location>
        <begin position="392"/>
        <end position="414"/>
    </location>
</feature>
<comment type="similarity">
    <text evidence="2">Belongs to the GPC1 family.</text>
</comment>
<evidence type="ECO:0000256" key="10">
    <source>
        <dbReference type="ARBA" id="ARBA00023209"/>
    </source>
</evidence>
<protein>
    <recommendedName>
        <fullName evidence="3">Glycerophosphocholine acyltransferase 1</fullName>
    </recommendedName>
</protein>
<feature type="transmembrane region" description="Helical" evidence="14">
    <location>
        <begin position="221"/>
        <end position="241"/>
    </location>
</feature>
<keyword evidence="5" id="KW-0808">Transferase</keyword>
<evidence type="ECO:0000256" key="5">
    <source>
        <dbReference type="ARBA" id="ARBA00022679"/>
    </source>
</evidence>
<dbReference type="GeneID" id="25029151"/>
<dbReference type="GO" id="GO:0006656">
    <property type="term" value="P:phosphatidylcholine biosynthetic process"/>
    <property type="evidence" value="ECO:0007669"/>
    <property type="project" value="TreeGrafter"/>
</dbReference>
<proteinExistence type="inferred from homology"/>
<dbReference type="OMA" id="WKRRVPT"/>
<keyword evidence="4" id="KW-0444">Lipid biosynthesis</keyword>
<dbReference type="GO" id="GO:0016746">
    <property type="term" value="F:acyltransferase activity"/>
    <property type="evidence" value="ECO:0007669"/>
    <property type="project" value="UniProtKB-KW"/>
</dbReference>
<dbReference type="EMBL" id="KE503207">
    <property type="protein sequence ID" value="EPX72403.1"/>
    <property type="molecule type" value="Genomic_DNA"/>
</dbReference>
<dbReference type="PANTHER" id="PTHR31201:SF1">
    <property type="entry name" value="GLYCEROPHOSPHOCHOLINE ACYLTRANSFERASE 1"/>
    <property type="match status" value="1"/>
</dbReference>
<dbReference type="RefSeq" id="XP_013018041.1">
    <property type="nucleotide sequence ID" value="XM_013162587.1"/>
</dbReference>
<feature type="transmembrane region" description="Helical" evidence="14">
    <location>
        <begin position="162"/>
        <end position="184"/>
    </location>
</feature>
<organism evidence="15 16">
    <name type="scientific">Schizosaccharomyces octosporus (strain yFS286)</name>
    <name type="common">Fission yeast</name>
    <name type="synonym">Octosporomyces octosporus</name>
    <dbReference type="NCBI Taxonomy" id="483514"/>
    <lineage>
        <taxon>Eukaryota</taxon>
        <taxon>Fungi</taxon>
        <taxon>Dikarya</taxon>
        <taxon>Ascomycota</taxon>
        <taxon>Taphrinomycotina</taxon>
        <taxon>Schizosaccharomycetes</taxon>
        <taxon>Schizosaccharomycetales</taxon>
        <taxon>Schizosaccharomycetaceae</taxon>
        <taxon>Schizosaccharomyces</taxon>
    </lineage>
</organism>
<dbReference type="Pfam" id="PF10998">
    <property type="entry name" value="DUF2838"/>
    <property type="match status" value="1"/>
</dbReference>
<comment type="subcellular location">
    <subcellularLocation>
        <location evidence="1">Membrane</location>
        <topology evidence="1">Multi-pass membrane protein</topology>
    </subcellularLocation>
</comment>
<feature type="transmembrane region" description="Helical" evidence="14">
    <location>
        <begin position="352"/>
        <end position="372"/>
    </location>
</feature>
<keyword evidence="9 14" id="KW-0472">Membrane</keyword>
<evidence type="ECO:0000256" key="2">
    <source>
        <dbReference type="ARBA" id="ARBA00006675"/>
    </source>
</evidence>
<evidence type="ECO:0000256" key="14">
    <source>
        <dbReference type="SAM" id="Phobius"/>
    </source>
</evidence>